<sequence length="856" mass="91126">MIFLSPLSFLLATATPASPTVSVLGYGWGSPSSPTSAYPGYTDFPFYVEIGAVGSATPLSASISFPSGSPFITVGGNQAGVIQGSGYYLAIFYLTIPSSVTPGYYSAKVTVDYSVPIADQVCVESKTFNIQIPVSAVDFPIPVGIQGGTSGVSQPLVTGEGASPLTISVSNPSNNIVDNVLVNLTLPSGLMSETGKKFLIFTIPSIPPQETIQSTQLVNVTQNAIPGTYSLNYSVTFTNYLGYRYYATNSNITSGNANVTLVNIPLTLTIYPKTPITFYVTSTSATPSSLVSITLRANSSYNAFIESVTPQTSLTLLSSNFTPTTFQGTANFNYTFEVPQTLAPGAYPITFTITYEIFGQQQETAVTTFVQVNYYNAMPTLSDPTWSTLASPGTAGVTLTFLLTNPLPYPISDVNVTILPPAGMSSTYISYVVPTLSASGQGINYAQVPFTITLAQNVTPGYHEIPFVVSYFSSYGFHKVRSQIPVYVYPQSQLLALVSNVTVYQGTQAELPIVLVNYDPVPVSSVSAELRLTGLSVVGFSNQTFNMGPNSNATVVFTISAQGVGAGSYPATLTLVYNYEGVTKTVTYTIPINVLPAQNIVDVSITPTEVYYGTINNVTVRLIDTAQTPLNNVVLKLFGPSSEFSLSQNTVDIGTLSPGKSYTVTLNLLPTVSSTTPLPLSVEVQYLLPGSGVITQSYNFSLIATGLVDLVLQQPTISFSNGTLTVTGVLNNFGTASANFVTVYVDGNSTYIGSVPPNSPTPFSTTLVIPFAGGNTSTAKPHQVKIVVSYEDSIYQTHNLTYVLSFSPSATHFNTTFTNFRHFRSSNSLLPEIVIAILLVIVIVLAILLVLRKGKK</sequence>
<gene>
    <name evidence="2" type="ORF">DFR88_10655</name>
</gene>
<reference evidence="2 3" key="1">
    <citation type="submission" date="2018-07" db="EMBL/GenBank/DDBJ databases">
        <title>Complete Genome Sequences of Extremely Thermoacidophilic, Metal-Mobilizing Type-Strain Members of the Archaeal Family Sulfolobaceae: Acidianus brierleyi DSM-1651T, Acidianus sulfidivorans DSM-18786T, Metallosphaera hakonensis DSM-7519T, and Metallosphaera prunae DSM-10039T.</title>
        <authorList>
            <person name="Counts J.A."/>
            <person name="Kelly R.M."/>
        </authorList>
    </citation>
    <scope>NUCLEOTIDE SEQUENCE [LARGE SCALE GENOMIC DNA]</scope>
    <source>
        <strain evidence="2 3">Ron 12/II</strain>
    </source>
</reference>
<evidence type="ECO:0000313" key="3">
    <source>
        <dbReference type="Proteomes" id="UP000298568"/>
    </source>
</evidence>
<name>A0A4D8S338_METPR</name>
<keyword evidence="1" id="KW-1133">Transmembrane helix</keyword>
<dbReference type="AlphaFoldDB" id="A0A4D8S338"/>
<keyword evidence="3" id="KW-1185">Reference proteome</keyword>
<protein>
    <recommendedName>
        <fullName evidence="4">S-layer protein</fullName>
    </recommendedName>
</protein>
<dbReference type="PANTHER" id="PTHR35902:SF3">
    <property type="entry name" value="NPCBM-ASSOCIATED, NEW3 DOMAIN OF ALPHA-GALACTOSIDASE"/>
    <property type="match status" value="1"/>
</dbReference>
<feature type="transmembrane region" description="Helical" evidence="1">
    <location>
        <begin position="829"/>
        <end position="851"/>
    </location>
</feature>
<accession>A0A4D8S338</accession>
<evidence type="ECO:0000313" key="2">
    <source>
        <dbReference type="EMBL" id="QCO31347.1"/>
    </source>
</evidence>
<dbReference type="KEGG" id="mpru:DFR88_10655"/>
<keyword evidence="1" id="KW-0472">Membrane</keyword>
<dbReference type="PANTHER" id="PTHR35902">
    <property type="entry name" value="S-LAYER DOMAIN-LIKE PROTEIN-RELATED"/>
    <property type="match status" value="1"/>
</dbReference>
<organism evidence="2 3">
    <name type="scientific">Metallosphaera prunae</name>
    <dbReference type="NCBI Taxonomy" id="47304"/>
    <lineage>
        <taxon>Archaea</taxon>
        <taxon>Thermoproteota</taxon>
        <taxon>Thermoprotei</taxon>
        <taxon>Sulfolobales</taxon>
        <taxon>Sulfolobaceae</taxon>
        <taxon>Metallosphaera</taxon>
    </lineage>
</organism>
<dbReference type="EMBL" id="CP031156">
    <property type="protein sequence ID" value="QCO31347.1"/>
    <property type="molecule type" value="Genomic_DNA"/>
</dbReference>
<proteinExistence type="predicted"/>
<keyword evidence="1" id="KW-0812">Transmembrane</keyword>
<dbReference type="Proteomes" id="UP000298568">
    <property type="component" value="Chromosome"/>
</dbReference>
<evidence type="ECO:0000256" key="1">
    <source>
        <dbReference type="SAM" id="Phobius"/>
    </source>
</evidence>
<evidence type="ECO:0008006" key="4">
    <source>
        <dbReference type="Google" id="ProtNLM"/>
    </source>
</evidence>